<reference evidence="2 3" key="1">
    <citation type="submission" date="2017-11" db="EMBL/GenBank/DDBJ databases">
        <title>Infants hospitalized years apart are colonized by the same room-sourced microbial strains.</title>
        <authorList>
            <person name="Brooks B."/>
            <person name="Olm M.R."/>
            <person name="Firek B.A."/>
            <person name="Baker R."/>
            <person name="Thomas B.C."/>
            <person name="Morowitz M.J."/>
            <person name="Banfield J.F."/>
        </authorList>
    </citation>
    <scope>NUCLEOTIDE SEQUENCE [LARGE SCALE GENOMIC DNA]</scope>
    <source>
        <strain evidence="2">S2_009_000_R2_76</strain>
    </source>
</reference>
<dbReference type="EMBL" id="QFOI01000203">
    <property type="protein sequence ID" value="PZP47077.1"/>
    <property type="molecule type" value="Genomic_DNA"/>
</dbReference>
<evidence type="ECO:0000313" key="2">
    <source>
        <dbReference type="EMBL" id="PZP47077.1"/>
    </source>
</evidence>
<feature type="transmembrane region" description="Helical" evidence="1">
    <location>
        <begin position="12"/>
        <end position="33"/>
    </location>
</feature>
<dbReference type="Proteomes" id="UP000249645">
    <property type="component" value="Unassembled WGS sequence"/>
</dbReference>
<evidence type="ECO:0000256" key="1">
    <source>
        <dbReference type="SAM" id="Phobius"/>
    </source>
</evidence>
<name>A0A2W5EZT8_9SPHI</name>
<feature type="non-terminal residue" evidence="2">
    <location>
        <position position="108"/>
    </location>
</feature>
<protein>
    <submittedName>
        <fullName evidence="2">Uncharacterized protein</fullName>
    </submittedName>
</protein>
<keyword evidence="1" id="KW-1133">Transmembrane helix</keyword>
<keyword evidence="1" id="KW-0472">Membrane</keyword>
<accession>A0A2W5EZT8</accession>
<keyword evidence="1" id="KW-0812">Transmembrane</keyword>
<proteinExistence type="predicted"/>
<sequence>MSTKLTTRFKQTIFPWLLVGLPTIALGFVLLLQANKLLTVFQNDWIQQGVAFGLGVSAAIFFSSNKFRFLLVTFLVYLLGGILFKVLNQLPLGESYAFDLSIAFYIYG</sequence>
<gene>
    <name evidence="2" type="ORF">DI598_11365</name>
</gene>
<feature type="transmembrane region" description="Helical" evidence="1">
    <location>
        <begin position="45"/>
        <end position="62"/>
    </location>
</feature>
<dbReference type="AlphaFoldDB" id="A0A2W5EZT8"/>
<evidence type="ECO:0000313" key="3">
    <source>
        <dbReference type="Proteomes" id="UP000249645"/>
    </source>
</evidence>
<comment type="caution">
    <text evidence="2">The sequence shown here is derived from an EMBL/GenBank/DDBJ whole genome shotgun (WGS) entry which is preliminary data.</text>
</comment>
<feature type="transmembrane region" description="Helical" evidence="1">
    <location>
        <begin position="69"/>
        <end position="87"/>
    </location>
</feature>
<organism evidence="2 3">
    <name type="scientific">Pseudopedobacter saltans</name>
    <dbReference type="NCBI Taxonomy" id="151895"/>
    <lineage>
        <taxon>Bacteria</taxon>
        <taxon>Pseudomonadati</taxon>
        <taxon>Bacteroidota</taxon>
        <taxon>Sphingobacteriia</taxon>
        <taxon>Sphingobacteriales</taxon>
        <taxon>Sphingobacteriaceae</taxon>
        <taxon>Pseudopedobacter</taxon>
    </lineage>
</organism>